<proteinExistence type="predicted"/>
<dbReference type="RefSeq" id="WP_145088022.1">
    <property type="nucleotide sequence ID" value="NZ_CP036274.1"/>
</dbReference>
<dbReference type="OrthoDB" id="9906473at2"/>
<name>A0A517YA84_9BACT</name>
<sequence>MVETAEFVVALYVDRTTQQWVVRDRAGNFWSLPSENIAWENRRPFEPLPENSLEPIPGHYRYLLRLPF</sequence>
<evidence type="ECO:0000313" key="1">
    <source>
        <dbReference type="EMBL" id="QDU27150.1"/>
    </source>
</evidence>
<dbReference type="Proteomes" id="UP000315017">
    <property type="component" value="Chromosome"/>
</dbReference>
<protein>
    <submittedName>
        <fullName evidence="1">Uncharacterized protein</fullName>
    </submittedName>
</protein>
<gene>
    <name evidence="1" type="ORF">ETAA8_22350</name>
</gene>
<accession>A0A517YA84</accession>
<dbReference type="EMBL" id="CP036274">
    <property type="protein sequence ID" value="QDU27150.1"/>
    <property type="molecule type" value="Genomic_DNA"/>
</dbReference>
<reference evidence="1 2" key="1">
    <citation type="submission" date="2019-02" db="EMBL/GenBank/DDBJ databases">
        <title>Deep-cultivation of Planctomycetes and their phenomic and genomic characterization uncovers novel biology.</title>
        <authorList>
            <person name="Wiegand S."/>
            <person name="Jogler M."/>
            <person name="Boedeker C."/>
            <person name="Pinto D."/>
            <person name="Vollmers J."/>
            <person name="Rivas-Marin E."/>
            <person name="Kohn T."/>
            <person name="Peeters S.H."/>
            <person name="Heuer A."/>
            <person name="Rast P."/>
            <person name="Oberbeckmann S."/>
            <person name="Bunk B."/>
            <person name="Jeske O."/>
            <person name="Meyerdierks A."/>
            <person name="Storesund J.E."/>
            <person name="Kallscheuer N."/>
            <person name="Luecker S."/>
            <person name="Lage O.M."/>
            <person name="Pohl T."/>
            <person name="Merkel B.J."/>
            <person name="Hornburger P."/>
            <person name="Mueller R.-W."/>
            <person name="Bruemmer F."/>
            <person name="Labrenz M."/>
            <person name="Spormann A.M."/>
            <person name="Op den Camp H."/>
            <person name="Overmann J."/>
            <person name="Amann R."/>
            <person name="Jetten M.S.M."/>
            <person name="Mascher T."/>
            <person name="Medema M.H."/>
            <person name="Devos D.P."/>
            <person name="Kaster A.-K."/>
            <person name="Ovreas L."/>
            <person name="Rohde M."/>
            <person name="Galperin M.Y."/>
            <person name="Jogler C."/>
        </authorList>
    </citation>
    <scope>NUCLEOTIDE SEQUENCE [LARGE SCALE GENOMIC DNA]</scope>
    <source>
        <strain evidence="1 2">ETA_A8</strain>
    </source>
</reference>
<keyword evidence="2" id="KW-1185">Reference proteome</keyword>
<dbReference type="KEGG" id="aagg:ETAA8_22350"/>
<dbReference type="AlphaFoldDB" id="A0A517YA84"/>
<organism evidence="1 2">
    <name type="scientific">Anatilimnocola aggregata</name>
    <dbReference type="NCBI Taxonomy" id="2528021"/>
    <lineage>
        <taxon>Bacteria</taxon>
        <taxon>Pseudomonadati</taxon>
        <taxon>Planctomycetota</taxon>
        <taxon>Planctomycetia</taxon>
        <taxon>Pirellulales</taxon>
        <taxon>Pirellulaceae</taxon>
        <taxon>Anatilimnocola</taxon>
    </lineage>
</organism>
<evidence type="ECO:0000313" key="2">
    <source>
        <dbReference type="Proteomes" id="UP000315017"/>
    </source>
</evidence>